<dbReference type="OrthoDB" id="5335762at2759"/>
<feature type="region of interest" description="Disordered" evidence="1">
    <location>
        <begin position="227"/>
        <end position="269"/>
    </location>
</feature>
<evidence type="ECO:0000313" key="2">
    <source>
        <dbReference type="EMBL" id="KTW32638.1"/>
    </source>
</evidence>
<feature type="compositionally biased region" description="Basic and acidic residues" evidence="1">
    <location>
        <begin position="239"/>
        <end position="249"/>
    </location>
</feature>
<sequence length="269" mass="30926">MEENPNIKEGSFRMSSYLEGLWRRQTAQILNSFFGIPFVHPSATHSAFILMDDSRTCSGEKGEKVCKNGAAGLGNEFERVPYPFFTRSMWFPAGFFDWMVPSWEMYTMPGFFRWGGPEHAYFHRGMKDMSDWNRPSCWFMRSVPFFSDGVLRDMFEVFEDQRMKDMEAECMPVRKDESFGVEGNPSDASLKHVVSVFTKKTSRTFGDGSYEMVEMTKRCFSDGTCETTEYRDSSNGSSTKRDETLDNKDNSSVAMNTDDANITLTFDNK</sequence>
<feature type="compositionally biased region" description="Polar residues" evidence="1">
    <location>
        <begin position="250"/>
        <end position="269"/>
    </location>
</feature>
<organism evidence="2 3">
    <name type="scientific">Pneumocystis jirovecii (strain RU7)</name>
    <name type="common">Human pneumocystis pneumonia agent</name>
    <dbReference type="NCBI Taxonomy" id="1408657"/>
    <lineage>
        <taxon>Eukaryota</taxon>
        <taxon>Fungi</taxon>
        <taxon>Dikarya</taxon>
        <taxon>Ascomycota</taxon>
        <taxon>Taphrinomycotina</taxon>
        <taxon>Pneumocystomycetes</taxon>
        <taxon>Pneumocystaceae</taxon>
        <taxon>Pneumocystis</taxon>
    </lineage>
</organism>
<proteinExistence type="predicted"/>
<dbReference type="GeneID" id="28938645"/>
<dbReference type="AlphaFoldDB" id="A0A0W4ZWA9"/>
<reference evidence="3" key="1">
    <citation type="journal article" date="2016" name="Nat. Commun.">
        <title>Genome analysis of three Pneumocystis species reveals adaptation mechanisms to life exclusively in mammalian hosts.</title>
        <authorList>
            <person name="Ma L."/>
            <person name="Chen Z."/>
            <person name="Huang D.W."/>
            <person name="Kutty G."/>
            <person name="Ishihara M."/>
            <person name="Wang H."/>
            <person name="Abouelleil A."/>
            <person name="Bishop L."/>
            <person name="Davey E."/>
            <person name="Deng R."/>
            <person name="Deng X."/>
            <person name="Fan L."/>
            <person name="Fantoni G."/>
            <person name="Fitzgerald M."/>
            <person name="Gogineni E."/>
            <person name="Goldberg J.M."/>
            <person name="Handley G."/>
            <person name="Hu X."/>
            <person name="Huber C."/>
            <person name="Jiao X."/>
            <person name="Jones K."/>
            <person name="Levin J.Z."/>
            <person name="Liu Y."/>
            <person name="Macdonald P."/>
            <person name="Melnikov A."/>
            <person name="Raley C."/>
            <person name="Sassi M."/>
            <person name="Sherman B.T."/>
            <person name="Song X."/>
            <person name="Sykes S."/>
            <person name="Tran B."/>
            <person name="Walsh L."/>
            <person name="Xia Y."/>
            <person name="Yang J."/>
            <person name="Young S."/>
            <person name="Zeng Q."/>
            <person name="Zheng X."/>
            <person name="Stephens R."/>
            <person name="Nusbaum C."/>
            <person name="Birren B.W."/>
            <person name="Azadi P."/>
            <person name="Lempicki R.A."/>
            <person name="Cuomo C.A."/>
            <person name="Kovacs J.A."/>
        </authorList>
    </citation>
    <scope>NUCLEOTIDE SEQUENCE [LARGE SCALE GENOMIC DNA]</scope>
    <source>
        <strain evidence="3">RU7</strain>
    </source>
</reference>
<comment type="caution">
    <text evidence="2">The sequence shown here is derived from an EMBL/GenBank/DDBJ whole genome shotgun (WGS) entry which is preliminary data.</text>
</comment>
<dbReference type="RefSeq" id="XP_018231330.1">
    <property type="nucleotide sequence ID" value="XM_018372390.1"/>
</dbReference>
<evidence type="ECO:0000313" key="3">
    <source>
        <dbReference type="Proteomes" id="UP000053447"/>
    </source>
</evidence>
<name>A0A0W4ZWA9_PNEJ7</name>
<gene>
    <name evidence="2" type="ORF">T551_00123</name>
</gene>
<evidence type="ECO:0000256" key="1">
    <source>
        <dbReference type="SAM" id="MobiDB-lite"/>
    </source>
</evidence>
<dbReference type="VEuPathDB" id="FungiDB:T551_00123"/>
<accession>A0A0W4ZWA9</accession>
<dbReference type="Proteomes" id="UP000053447">
    <property type="component" value="Unassembled WGS sequence"/>
</dbReference>
<dbReference type="EMBL" id="LFWA01000001">
    <property type="protein sequence ID" value="KTW32638.1"/>
    <property type="molecule type" value="Genomic_DNA"/>
</dbReference>
<keyword evidence="3" id="KW-1185">Reference proteome</keyword>
<protein>
    <submittedName>
        <fullName evidence="2">Uncharacterized protein</fullName>
    </submittedName>
</protein>